<organism evidence="1 2">
    <name type="scientific">Sulfurospirillum halorespirans DSM 13726</name>
    <dbReference type="NCBI Taxonomy" id="1193502"/>
    <lineage>
        <taxon>Bacteria</taxon>
        <taxon>Pseudomonadati</taxon>
        <taxon>Campylobacterota</taxon>
        <taxon>Epsilonproteobacteria</taxon>
        <taxon>Campylobacterales</taxon>
        <taxon>Sulfurospirillaceae</taxon>
        <taxon>Sulfurospirillum</taxon>
    </lineage>
</organism>
<evidence type="ECO:0008006" key="3">
    <source>
        <dbReference type="Google" id="ProtNLM"/>
    </source>
</evidence>
<dbReference type="KEGG" id="shal:SHALO_1933"/>
<name>A0A1D7TLA7_9BACT</name>
<dbReference type="RefSeq" id="WP_069478357.1">
    <property type="nucleotide sequence ID" value="NZ_CP017111.1"/>
</dbReference>
<evidence type="ECO:0000313" key="1">
    <source>
        <dbReference type="EMBL" id="AOO65704.1"/>
    </source>
</evidence>
<keyword evidence="2" id="KW-1185">Reference proteome</keyword>
<dbReference type="InterPro" id="IPR012899">
    <property type="entry name" value="LTXXQ"/>
</dbReference>
<dbReference type="Gene3D" id="1.20.120.1490">
    <property type="match status" value="1"/>
</dbReference>
<dbReference type="Pfam" id="PF07813">
    <property type="entry name" value="LTXXQ"/>
    <property type="match status" value="1"/>
</dbReference>
<dbReference type="STRING" id="1193502.SHALO_1933"/>
<evidence type="ECO:0000313" key="2">
    <source>
        <dbReference type="Proteomes" id="UP000094609"/>
    </source>
</evidence>
<reference evidence="2" key="1">
    <citation type="submission" date="2016-08" db="EMBL/GenBank/DDBJ databases">
        <title>Complete genome sequence of the organohalide-respiring Epsilonproteobacterium Sulfurospirillum halorespirans.</title>
        <authorList>
            <person name="Goris T."/>
            <person name="Zimmermann J."/>
            <person name="Schenz B."/>
            <person name="Lemos M."/>
            <person name="Hackermueller J."/>
            <person name="Diekert G."/>
        </authorList>
    </citation>
    <scope>NUCLEOTIDE SEQUENCE [LARGE SCALE GENOMIC DNA]</scope>
    <source>
        <strain>DSM 13726</strain>
        <strain evidence="2">PCE-M2</strain>
    </source>
</reference>
<dbReference type="AlphaFoldDB" id="A0A1D7TLA7"/>
<proteinExistence type="predicted"/>
<dbReference type="EMBL" id="CP017111">
    <property type="protein sequence ID" value="AOO65704.1"/>
    <property type="molecule type" value="Genomic_DNA"/>
</dbReference>
<accession>A0A1D7TLA7</accession>
<dbReference type="GO" id="GO:0042597">
    <property type="term" value="C:periplasmic space"/>
    <property type="evidence" value="ECO:0007669"/>
    <property type="project" value="InterPro"/>
</dbReference>
<protein>
    <recommendedName>
        <fullName evidence="3">Periplasmic protein</fullName>
    </recommendedName>
</protein>
<sequence>MKILLILLLTLCLYADHDGKKEHHLSKDLSYLELTSEQKEVAKSIIKQFRVDIKAFREFKGKMEDQKEALLTHEVLNEEDLQKINQAISQKSSAIESHFLLQMHNLLTPEQRQKFAHNLEEWEVE</sequence>
<dbReference type="Proteomes" id="UP000094609">
    <property type="component" value="Chromosome"/>
</dbReference>
<dbReference type="PATRIC" id="fig|1193502.14.peg.1964"/>
<gene>
    <name evidence="1" type="ORF">SHALO_1933</name>
</gene>